<feature type="region of interest" description="Disordered" evidence="1">
    <location>
        <begin position="61"/>
        <end position="92"/>
    </location>
</feature>
<sequence length="469" mass="51356">MVFSFFKKAVAIPAPVDETISPDPGQEVASISSTSKLAGLAQTQLQLRTPSPSVHSRLAAQDLTTSPAPTTSNNSTYDTSTRRVSVSCPPEPDNLLPVSDATPESLSNLVTSVPAKTLHSYVLTRLPHAEEPVLKSLAVFFEYLTPPPKLHCMRCHKDYVEVENDDRSCLVPHDDESAEVERVGRTGEGRKTSMGMEYETLWGCCGKTTEGDGNQGPPDGWCYEGKHTTDIKRARFRADSTLQNDKLVSCLRLNCHDVRSQLPRATTRKRARASMNYKEASEDEDGSEGEADSGMDEIVGNVKVKAKGKGKSKAKAKASKAYEDQMDVDGDDTESPSKSITKETPNPPRKRGRARKSQLLAKETDEESVSVKSAPVNLGPKRRGKPPKSRPMIEDSDEEEPPRGRKSAASSPTRGELRTRSASHGRQAAGSKLETPAKRAKSRTRAANRTDDEEDRNEEKPKKKRKTAS</sequence>
<proteinExistence type="predicted"/>
<evidence type="ECO:0000256" key="1">
    <source>
        <dbReference type="SAM" id="MobiDB-lite"/>
    </source>
</evidence>
<feature type="compositionally biased region" description="Low complexity" evidence="1">
    <location>
        <begin position="64"/>
        <end position="79"/>
    </location>
</feature>
<keyword evidence="3" id="KW-1185">Reference proteome</keyword>
<reference evidence="2 3" key="1">
    <citation type="submission" date="2018-02" db="EMBL/GenBank/DDBJ databases">
        <title>Genome sequence of the basidiomycete white-rot fungus Phlebia centrifuga.</title>
        <authorList>
            <person name="Granchi Z."/>
            <person name="Peng M."/>
            <person name="de Vries R.P."/>
            <person name="Hilden K."/>
            <person name="Makela M.R."/>
            <person name="Grigoriev I."/>
            <person name="Riley R."/>
        </authorList>
    </citation>
    <scope>NUCLEOTIDE SEQUENCE [LARGE SCALE GENOMIC DNA]</scope>
    <source>
        <strain evidence="2 3">FBCC195</strain>
    </source>
</reference>
<feature type="compositionally biased region" description="Acidic residues" evidence="1">
    <location>
        <begin position="281"/>
        <end position="295"/>
    </location>
</feature>
<gene>
    <name evidence="2" type="ORF">PHLCEN_2v8117</name>
</gene>
<evidence type="ECO:0000313" key="2">
    <source>
        <dbReference type="EMBL" id="PSR76945.1"/>
    </source>
</evidence>
<feature type="compositionally biased region" description="Basic residues" evidence="1">
    <location>
        <begin position="304"/>
        <end position="318"/>
    </location>
</feature>
<feature type="region of interest" description="Disordered" evidence="1">
    <location>
        <begin position="263"/>
        <end position="469"/>
    </location>
</feature>
<organism evidence="2 3">
    <name type="scientific">Hermanssonia centrifuga</name>
    <dbReference type="NCBI Taxonomy" id="98765"/>
    <lineage>
        <taxon>Eukaryota</taxon>
        <taxon>Fungi</taxon>
        <taxon>Dikarya</taxon>
        <taxon>Basidiomycota</taxon>
        <taxon>Agaricomycotina</taxon>
        <taxon>Agaricomycetes</taxon>
        <taxon>Polyporales</taxon>
        <taxon>Meruliaceae</taxon>
        <taxon>Hermanssonia</taxon>
    </lineage>
</organism>
<protein>
    <submittedName>
        <fullName evidence="2">Uncharacterized protein</fullName>
    </submittedName>
</protein>
<dbReference type="AlphaFoldDB" id="A0A2R6NUK5"/>
<name>A0A2R6NUK5_9APHY</name>
<evidence type="ECO:0000313" key="3">
    <source>
        <dbReference type="Proteomes" id="UP000186601"/>
    </source>
</evidence>
<dbReference type="Proteomes" id="UP000186601">
    <property type="component" value="Unassembled WGS sequence"/>
</dbReference>
<feature type="compositionally biased region" description="Acidic residues" evidence="1">
    <location>
        <begin position="324"/>
        <end position="334"/>
    </location>
</feature>
<dbReference type="STRING" id="98765.A0A2R6NUK5"/>
<accession>A0A2R6NUK5</accession>
<dbReference type="OrthoDB" id="3245731at2759"/>
<dbReference type="EMBL" id="MLYV02000823">
    <property type="protein sequence ID" value="PSR76945.1"/>
    <property type="molecule type" value="Genomic_DNA"/>
</dbReference>
<comment type="caution">
    <text evidence="2">The sequence shown here is derived from an EMBL/GenBank/DDBJ whole genome shotgun (WGS) entry which is preliminary data.</text>
</comment>